<dbReference type="CDD" id="cd20533">
    <property type="entry name" value="CYCLIN_CCNL_rpt2"/>
    <property type="match status" value="1"/>
</dbReference>
<dbReference type="InterPro" id="IPR036915">
    <property type="entry name" value="Cyclin-like_sf"/>
</dbReference>
<evidence type="ECO:0000259" key="1">
    <source>
        <dbReference type="Pfam" id="PF00134"/>
    </source>
</evidence>
<evidence type="ECO:0000313" key="3">
    <source>
        <dbReference type="Proteomes" id="UP000054248"/>
    </source>
</evidence>
<dbReference type="InterPro" id="IPR006671">
    <property type="entry name" value="Cyclin_N"/>
</dbReference>
<dbReference type="HOGENOM" id="CLU_022000_3_2_1"/>
<dbReference type="AlphaFoldDB" id="A0A0C3QJ54"/>
<dbReference type="OrthoDB" id="10264655at2759"/>
<reference evidence="3" key="2">
    <citation type="submission" date="2015-01" db="EMBL/GenBank/DDBJ databases">
        <title>Evolutionary Origins and Diversification of the Mycorrhizal Mutualists.</title>
        <authorList>
            <consortium name="DOE Joint Genome Institute"/>
            <consortium name="Mycorrhizal Genomics Consortium"/>
            <person name="Kohler A."/>
            <person name="Kuo A."/>
            <person name="Nagy L.G."/>
            <person name="Floudas D."/>
            <person name="Copeland A."/>
            <person name="Barry K.W."/>
            <person name="Cichocki N."/>
            <person name="Veneault-Fourrey C."/>
            <person name="LaButti K."/>
            <person name="Lindquist E.A."/>
            <person name="Lipzen A."/>
            <person name="Lundell T."/>
            <person name="Morin E."/>
            <person name="Murat C."/>
            <person name="Riley R."/>
            <person name="Ohm R."/>
            <person name="Sun H."/>
            <person name="Tunlid A."/>
            <person name="Henrissat B."/>
            <person name="Grigoriev I.V."/>
            <person name="Hibbett D.S."/>
            <person name="Martin F."/>
        </authorList>
    </citation>
    <scope>NUCLEOTIDE SEQUENCE [LARGE SCALE GENOMIC DNA]</scope>
    <source>
        <strain evidence="3">MUT 4182</strain>
    </source>
</reference>
<keyword evidence="3" id="KW-1185">Reference proteome</keyword>
<name>A0A0C3QJ54_9AGAM</name>
<dbReference type="GO" id="GO:0006357">
    <property type="term" value="P:regulation of transcription by RNA polymerase II"/>
    <property type="evidence" value="ECO:0007669"/>
    <property type="project" value="InterPro"/>
</dbReference>
<sequence length="295" mass="33368">MSVILSPLASLQQIANTPSREDGIPEDIEEDLRAYGCKLIQQAGILLKQNQVAMATAQVLFQRFWFVTSMKQFGIGDMGMGALYLASKLEECPIRMRDLINVYDVLLSRARHTLATSSVAAGASSSPTPFHYEPMSYFSQRFYDLKDALVVAEMQILKRLGFNVQVQLPYGTMINYIRVLGLADVEGVPQKAWGYLNDSLQTPVYAIYPFPTIAVACIFLTCRQLQIPLPEEPSHPWWSLFDAELEDITSICGYILRLYRPRSEAEKQLVMALVSKKELRKWLDMEQQAANRSRG</sequence>
<proteinExistence type="predicted"/>
<dbReference type="CDD" id="cd20532">
    <property type="entry name" value="CYCLIN_CCNL_rpt1"/>
    <property type="match status" value="1"/>
</dbReference>
<dbReference type="Proteomes" id="UP000054248">
    <property type="component" value="Unassembled WGS sequence"/>
</dbReference>
<evidence type="ECO:0000313" key="2">
    <source>
        <dbReference type="EMBL" id="KIO26129.1"/>
    </source>
</evidence>
<reference evidence="2 3" key="1">
    <citation type="submission" date="2014-04" db="EMBL/GenBank/DDBJ databases">
        <authorList>
            <consortium name="DOE Joint Genome Institute"/>
            <person name="Kuo A."/>
            <person name="Girlanda M."/>
            <person name="Perotto S."/>
            <person name="Kohler A."/>
            <person name="Nagy L.G."/>
            <person name="Floudas D."/>
            <person name="Copeland A."/>
            <person name="Barry K.W."/>
            <person name="Cichocki N."/>
            <person name="Veneault-Fourrey C."/>
            <person name="LaButti K."/>
            <person name="Lindquist E.A."/>
            <person name="Lipzen A."/>
            <person name="Lundell T."/>
            <person name="Morin E."/>
            <person name="Murat C."/>
            <person name="Sun H."/>
            <person name="Tunlid A."/>
            <person name="Henrissat B."/>
            <person name="Grigoriev I.V."/>
            <person name="Hibbett D.S."/>
            <person name="Martin F."/>
            <person name="Nordberg H.P."/>
            <person name="Cantor M.N."/>
            <person name="Hua S.X."/>
        </authorList>
    </citation>
    <scope>NUCLEOTIDE SEQUENCE [LARGE SCALE GENOMIC DNA]</scope>
    <source>
        <strain evidence="2 3">MUT 4182</strain>
    </source>
</reference>
<dbReference type="PANTHER" id="PTHR10026">
    <property type="entry name" value="CYCLIN"/>
    <property type="match status" value="1"/>
</dbReference>
<dbReference type="PIRSF" id="PIRSF036580">
    <property type="entry name" value="Cyclin_L"/>
    <property type="match status" value="1"/>
</dbReference>
<organism evidence="2 3">
    <name type="scientific">Tulasnella calospora MUT 4182</name>
    <dbReference type="NCBI Taxonomy" id="1051891"/>
    <lineage>
        <taxon>Eukaryota</taxon>
        <taxon>Fungi</taxon>
        <taxon>Dikarya</taxon>
        <taxon>Basidiomycota</taxon>
        <taxon>Agaricomycotina</taxon>
        <taxon>Agaricomycetes</taxon>
        <taxon>Cantharellales</taxon>
        <taxon>Tulasnellaceae</taxon>
        <taxon>Tulasnella</taxon>
    </lineage>
</organism>
<accession>A0A0C3QJ54</accession>
<feature type="domain" description="Cyclin N-terminal" evidence="1">
    <location>
        <begin position="26"/>
        <end position="164"/>
    </location>
</feature>
<dbReference type="STRING" id="1051891.A0A0C3QJ54"/>
<dbReference type="Gene3D" id="1.10.472.10">
    <property type="entry name" value="Cyclin-like"/>
    <property type="match status" value="2"/>
</dbReference>
<dbReference type="EMBL" id="KN823029">
    <property type="protein sequence ID" value="KIO26129.1"/>
    <property type="molecule type" value="Genomic_DNA"/>
</dbReference>
<protein>
    <recommendedName>
        <fullName evidence="1">Cyclin N-terminal domain-containing protein</fullName>
    </recommendedName>
</protein>
<gene>
    <name evidence="2" type="ORF">M407DRAFT_235683</name>
</gene>
<dbReference type="SUPFAM" id="SSF47954">
    <property type="entry name" value="Cyclin-like"/>
    <property type="match status" value="2"/>
</dbReference>
<dbReference type="InterPro" id="IPR043198">
    <property type="entry name" value="Cyclin/Ssn8"/>
</dbReference>
<dbReference type="Pfam" id="PF00134">
    <property type="entry name" value="Cyclin_N"/>
    <property type="match status" value="1"/>
</dbReference>
<dbReference type="GO" id="GO:0016538">
    <property type="term" value="F:cyclin-dependent protein serine/threonine kinase regulator activity"/>
    <property type="evidence" value="ECO:0007669"/>
    <property type="project" value="InterPro"/>
</dbReference>